<evidence type="ECO:0000256" key="3">
    <source>
        <dbReference type="ARBA" id="ARBA00022964"/>
    </source>
</evidence>
<dbReference type="AlphaFoldDB" id="A0A6J4J237"/>
<keyword evidence="2 7" id="KW-0479">Metal-binding</keyword>
<keyword evidence="4 8" id="KW-0560">Oxidoreductase</keyword>
<feature type="binding site" evidence="7">
    <location>
        <position position="92"/>
    </location>
    <ligand>
        <name>Fe cation</name>
        <dbReference type="ChEBI" id="CHEBI:24875"/>
        <note>catalytic</note>
    </ligand>
</feature>
<name>A0A6J4J237_9PSEU</name>
<dbReference type="GO" id="GO:0017172">
    <property type="term" value="F:cysteine dioxygenase activity"/>
    <property type="evidence" value="ECO:0007669"/>
    <property type="project" value="UniProtKB-EC"/>
</dbReference>
<dbReference type="CDD" id="cd10548">
    <property type="entry name" value="cupin_CDO"/>
    <property type="match status" value="1"/>
</dbReference>
<dbReference type="EMBL" id="CADCTH010000363">
    <property type="protein sequence ID" value="CAA9268327.1"/>
    <property type="molecule type" value="Genomic_DNA"/>
</dbReference>
<sequence>MTPTLTTTLTTGLTTLTAALDAAVRDSAPGLARVDAVGHALAPHLGYPRLLEPDQCVGDPAHYRQHVLHVAADGAFSLVALVWLPGQSTPVHDHLSWCVGGVHAGREHETRYRLDGDRLVAAGEDVAGPGTVAGLLPPGDIHRVTSTGPATTISLHVYGVDVTRRGSSIRRRYDQPEMSAKWRR</sequence>
<feature type="binding site" evidence="7">
    <location>
        <position position="142"/>
    </location>
    <ligand>
        <name>Fe cation</name>
        <dbReference type="ChEBI" id="CHEBI:24875"/>
        <note>catalytic</note>
    </ligand>
</feature>
<dbReference type="InterPro" id="IPR011051">
    <property type="entry name" value="RmlC_Cupin_sf"/>
</dbReference>
<evidence type="ECO:0000256" key="4">
    <source>
        <dbReference type="ARBA" id="ARBA00023002"/>
    </source>
</evidence>
<feature type="binding site" evidence="7">
    <location>
        <position position="94"/>
    </location>
    <ligand>
        <name>Fe cation</name>
        <dbReference type="ChEBI" id="CHEBI:24875"/>
        <note>catalytic</note>
    </ligand>
</feature>
<dbReference type="InterPro" id="IPR010300">
    <property type="entry name" value="CDO_1"/>
</dbReference>
<accession>A0A6J4J237</accession>
<dbReference type="PANTHER" id="PTHR12918">
    <property type="entry name" value="CYSTEINE DIOXYGENASE"/>
    <property type="match status" value="1"/>
</dbReference>
<feature type="cross-link" description="3'-(S-cysteinyl)-tyrosine (Cys-Tyr)" evidence="6">
    <location>
        <begin position="98"/>
        <end position="158"/>
    </location>
</feature>
<keyword evidence="3 8" id="KW-0223">Dioxygenase</keyword>
<organism evidence="8">
    <name type="scientific">uncultured Actinomycetospora sp</name>
    <dbReference type="NCBI Taxonomy" id="1135996"/>
    <lineage>
        <taxon>Bacteria</taxon>
        <taxon>Bacillati</taxon>
        <taxon>Actinomycetota</taxon>
        <taxon>Actinomycetes</taxon>
        <taxon>Pseudonocardiales</taxon>
        <taxon>Pseudonocardiaceae</taxon>
        <taxon>Actinomycetospora</taxon>
        <taxon>environmental samples</taxon>
    </lineage>
</organism>
<comment type="similarity">
    <text evidence="1">Belongs to the cysteine dioxygenase family.</text>
</comment>
<reference evidence="8" key="1">
    <citation type="submission" date="2020-02" db="EMBL/GenBank/DDBJ databases">
        <authorList>
            <person name="Meier V. D."/>
        </authorList>
    </citation>
    <scope>NUCLEOTIDE SEQUENCE</scope>
    <source>
        <strain evidence="8">AVDCRST_MAG54</strain>
    </source>
</reference>
<evidence type="ECO:0000256" key="2">
    <source>
        <dbReference type="ARBA" id="ARBA00022723"/>
    </source>
</evidence>
<keyword evidence="5 7" id="KW-0408">Iron</keyword>
<gene>
    <name evidence="8" type="ORF">AVDCRST_MAG54-2851</name>
</gene>
<keyword evidence="6" id="KW-0883">Thioether bond</keyword>
<proteinExistence type="inferred from homology"/>
<protein>
    <submittedName>
        <fullName evidence="8">Cysteine dioxygenase</fullName>
        <ecNumber evidence="8">1.13.11.20</ecNumber>
    </submittedName>
</protein>
<evidence type="ECO:0000256" key="7">
    <source>
        <dbReference type="PIRSR" id="PIRSR610300-51"/>
    </source>
</evidence>
<evidence type="ECO:0000313" key="8">
    <source>
        <dbReference type="EMBL" id="CAA9268327.1"/>
    </source>
</evidence>
<dbReference type="Gene3D" id="2.60.120.10">
    <property type="entry name" value="Jelly Rolls"/>
    <property type="match status" value="1"/>
</dbReference>
<evidence type="ECO:0000256" key="5">
    <source>
        <dbReference type="ARBA" id="ARBA00023004"/>
    </source>
</evidence>
<dbReference type="InterPro" id="IPR014710">
    <property type="entry name" value="RmlC-like_jellyroll"/>
</dbReference>
<dbReference type="PANTHER" id="PTHR12918:SF1">
    <property type="entry name" value="CYSTEINE DIOXYGENASE TYPE 1"/>
    <property type="match status" value="1"/>
</dbReference>
<dbReference type="SUPFAM" id="SSF51182">
    <property type="entry name" value="RmlC-like cupins"/>
    <property type="match status" value="1"/>
</dbReference>
<evidence type="ECO:0000256" key="6">
    <source>
        <dbReference type="PIRSR" id="PIRSR610300-50"/>
    </source>
</evidence>
<dbReference type="GO" id="GO:0008198">
    <property type="term" value="F:ferrous iron binding"/>
    <property type="evidence" value="ECO:0007669"/>
    <property type="project" value="TreeGrafter"/>
</dbReference>
<dbReference type="EC" id="1.13.11.20" evidence="8"/>
<evidence type="ECO:0000256" key="1">
    <source>
        <dbReference type="ARBA" id="ARBA00006622"/>
    </source>
</evidence>